<proteinExistence type="predicted"/>
<name>A0A8B6M5G0_METTU</name>
<dbReference type="Proteomes" id="UP000485880">
    <property type="component" value="Unassembled WGS sequence"/>
</dbReference>
<accession>A0A8B6M5G0</accession>
<evidence type="ECO:0000313" key="3">
    <source>
        <dbReference type="Proteomes" id="UP000485880"/>
    </source>
</evidence>
<evidence type="ECO:0000256" key="1">
    <source>
        <dbReference type="SAM" id="MobiDB-lite"/>
    </source>
</evidence>
<dbReference type="AlphaFoldDB" id="A0A8B6M5G0"/>
<comment type="caution">
    <text evidence="2">The sequence shown here is derived from an EMBL/GenBank/DDBJ whole genome shotgun (WGS) entry which is preliminary data.</text>
</comment>
<keyword evidence="3" id="KW-1185">Reference proteome</keyword>
<feature type="region of interest" description="Disordered" evidence="1">
    <location>
        <begin position="1"/>
        <end position="50"/>
    </location>
</feature>
<sequence>MTQAFLQDAGQCGAQSRAIGPRSAPPFEASLRQGGAPKVEVSRQSAENSFNKSNFTVHDWKFSKIHFPLADSSLPHNMPNTGE</sequence>
<reference evidence="2 3" key="1">
    <citation type="submission" date="2019-05" db="EMBL/GenBank/DDBJ databases">
        <authorList>
            <person name="Farhan Ul Haque M."/>
        </authorList>
    </citation>
    <scope>NUCLEOTIDE SEQUENCE [LARGE SCALE GENOMIC DNA]</scope>
    <source>
        <strain evidence="2">2</strain>
    </source>
</reference>
<organism evidence="2 3">
    <name type="scientific">Methylocella tundrae</name>
    <dbReference type="NCBI Taxonomy" id="227605"/>
    <lineage>
        <taxon>Bacteria</taxon>
        <taxon>Pseudomonadati</taxon>
        <taxon>Pseudomonadota</taxon>
        <taxon>Alphaproteobacteria</taxon>
        <taxon>Hyphomicrobiales</taxon>
        <taxon>Beijerinckiaceae</taxon>
        <taxon>Methylocella</taxon>
    </lineage>
</organism>
<gene>
    <name evidence="2" type="ORF">MPC4_20285</name>
</gene>
<dbReference type="EMBL" id="CABFMQ020000076">
    <property type="protein sequence ID" value="VTZ50075.1"/>
    <property type="molecule type" value="Genomic_DNA"/>
</dbReference>
<protein>
    <submittedName>
        <fullName evidence="2">Uncharacterized protein</fullName>
    </submittedName>
</protein>
<evidence type="ECO:0000313" key="2">
    <source>
        <dbReference type="EMBL" id="VTZ50075.1"/>
    </source>
</evidence>